<protein>
    <submittedName>
        <fullName evidence="6">TetR/AcrR family transcriptional regulator</fullName>
    </submittedName>
</protein>
<comment type="caution">
    <text evidence="6">The sequence shown here is derived from an EMBL/GenBank/DDBJ whole genome shotgun (WGS) entry which is preliminary data.</text>
</comment>
<dbReference type="PROSITE" id="PS01081">
    <property type="entry name" value="HTH_TETR_1"/>
    <property type="match status" value="1"/>
</dbReference>
<evidence type="ECO:0000313" key="6">
    <source>
        <dbReference type="EMBL" id="MDT0619734.1"/>
    </source>
</evidence>
<evidence type="ECO:0000256" key="3">
    <source>
        <dbReference type="ARBA" id="ARBA00023163"/>
    </source>
</evidence>
<keyword evidence="3" id="KW-0804">Transcription</keyword>
<feature type="domain" description="HTH tetR-type" evidence="5">
    <location>
        <begin position="10"/>
        <end position="70"/>
    </location>
</feature>
<proteinExistence type="predicted"/>
<name>A0ABU3BB80_9GAMM</name>
<evidence type="ECO:0000256" key="1">
    <source>
        <dbReference type="ARBA" id="ARBA00023015"/>
    </source>
</evidence>
<sequence>MTGKREQNKQANRATILAAARDCFIEQSFDAISVRDIIRRTPLAAGTFYNYFPDKDSVYRALLDDRMRSLTERLTGIRRNARTLREFVHGAYSAAFETIATDPLFYEGILRNIAMVRDTFEQSVLGLSVRALENDIRDAIDRGLIPDTDVEYLAAAFFGVGFEMGRSLARRKDRDPARAADMATAMFLDGFSAPARPQHAVA</sequence>
<dbReference type="InterPro" id="IPR009057">
    <property type="entry name" value="Homeodomain-like_sf"/>
</dbReference>
<dbReference type="InterPro" id="IPR001647">
    <property type="entry name" value="HTH_TetR"/>
</dbReference>
<evidence type="ECO:0000256" key="2">
    <source>
        <dbReference type="ARBA" id="ARBA00023125"/>
    </source>
</evidence>
<keyword evidence="2 4" id="KW-0238">DNA-binding</keyword>
<dbReference type="InterPro" id="IPR050109">
    <property type="entry name" value="HTH-type_TetR-like_transc_reg"/>
</dbReference>
<accession>A0ABU3BB80</accession>
<feature type="DNA-binding region" description="H-T-H motif" evidence="4">
    <location>
        <begin position="33"/>
        <end position="52"/>
    </location>
</feature>
<evidence type="ECO:0000313" key="7">
    <source>
        <dbReference type="Proteomes" id="UP001259982"/>
    </source>
</evidence>
<dbReference type="Pfam" id="PF00440">
    <property type="entry name" value="TetR_N"/>
    <property type="match status" value="1"/>
</dbReference>
<dbReference type="PROSITE" id="PS50977">
    <property type="entry name" value="HTH_TETR_2"/>
    <property type="match status" value="1"/>
</dbReference>
<dbReference type="InterPro" id="IPR036271">
    <property type="entry name" value="Tet_transcr_reg_TetR-rel_C_sf"/>
</dbReference>
<dbReference type="PANTHER" id="PTHR30055">
    <property type="entry name" value="HTH-TYPE TRANSCRIPTIONAL REGULATOR RUTR"/>
    <property type="match status" value="1"/>
</dbReference>
<dbReference type="Gene3D" id="1.10.357.10">
    <property type="entry name" value="Tetracycline Repressor, domain 2"/>
    <property type="match status" value="1"/>
</dbReference>
<dbReference type="Proteomes" id="UP001259982">
    <property type="component" value="Unassembled WGS sequence"/>
</dbReference>
<dbReference type="InterPro" id="IPR023772">
    <property type="entry name" value="DNA-bd_HTH_TetR-type_CS"/>
</dbReference>
<evidence type="ECO:0000256" key="4">
    <source>
        <dbReference type="PROSITE-ProRule" id="PRU00335"/>
    </source>
</evidence>
<dbReference type="EMBL" id="JAVRHY010000019">
    <property type="protein sequence ID" value="MDT0619734.1"/>
    <property type="molecule type" value="Genomic_DNA"/>
</dbReference>
<gene>
    <name evidence="6" type="ORF">RM531_14745</name>
</gene>
<organism evidence="6 7">
    <name type="scientific">Spectribacter acetivorans</name>
    <dbReference type="NCBI Taxonomy" id="3075603"/>
    <lineage>
        <taxon>Bacteria</taxon>
        <taxon>Pseudomonadati</taxon>
        <taxon>Pseudomonadota</taxon>
        <taxon>Gammaproteobacteria</taxon>
        <taxon>Salinisphaerales</taxon>
        <taxon>Salinisphaeraceae</taxon>
        <taxon>Spectribacter</taxon>
    </lineage>
</organism>
<keyword evidence="1" id="KW-0805">Transcription regulation</keyword>
<dbReference type="PANTHER" id="PTHR30055:SF234">
    <property type="entry name" value="HTH-TYPE TRANSCRIPTIONAL REGULATOR BETI"/>
    <property type="match status" value="1"/>
</dbReference>
<keyword evidence="7" id="KW-1185">Reference proteome</keyword>
<dbReference type="SUPFAM" id="SSF46689">
    <property type="entry name" value="Homeodomain-like"/>
    <property type="match status" value="1"/>
</dbReference>
<dbReference type="SUPFAM" id="SSF48498">
    <property type="entry name" value="Tetracyclin repressor-like, C-terminal domain"/>
    <property type="match status" value="1"/>
</dbReference>
<evidence type="ECO:0000259" key="5">
    <source>
        <dbReference type="PROSITE" id="PS50977"/>
    </source>
</evidence>
<reference evidence="6 7" key="1">
    <citation type="submission" date="2023-09" db="EMBL/GenBank/DDBJ databases">
        <authorList>
            <person name="Rey-Velasco X."/>
        </authorList>
    </citation>
    <scope>NUCLEOTIDE SEQUENCE [LARGE SCALE GENOMIC DNA]</scope>
    <source>
        <strain evidence="6 7">P385</strain>
    </source>
</reference>
<dbReference type="RefSeq" id="WP_311660358.1">
    <property type="nucleotide sequence ID" value="NZ_JAVRHY010000019.1"/>
</dbReference>